<gene>
    <name evidence="7" type="primary">LOC104965690</name>
</gene>
<evidence type="ECO:0000313" key="6">
    <source>
        <dbReference type="Proteomes" id="UP000504611"/>
    </source>
</evidence>
<dbReference type="RefSeq" id="XP_010792999.1">
    <property type="nucleotide sequence ID" value="XM_010794697.1"/>
</dbReference>
<dbReference type="KEGG" id="ncc:104965690"/>
<dbReference type="GeneID" id="104965690"/>
<proteinExistence type="predicted"/>
<keyword evidence="6" id="KW-1185">Reference proteome</keyword>
<accession>A0A6I9PPS7</accession>
<sequence>MADVFPDVASGDIEASYQGVRQAISLAVTLGFALLGGLIVGFILKLPVFGAPSDAICYEDSIYWEVPGEEEAHDGQLTAVRTTETEKLNN</sequence>
<evidence type="ECO:0000256" key="3">
    <source>
        <dbReference type="ARBA" id="ARBA00022989"/>
    </source>
</evidence>
<evidence type="ECO:0000256" key="4">
    <source>
        <dbReference type="ARBA" id="ARBA00023136"/>
    </source>
</evidence>
<evidence type="ECO:0000256" key="2">
    <source>
        <dbReference type="ARBA" id="ARBA00022692"/>
    </source>
</evidence>
<dbReference type="AlphaFoldDB" id="A0A6I9PPS7"/>
<comment type="subcellular location">
    <subcellularLocation>
        <location evidence="1">Membrane</location>
        <topology evidence="1">Multi-pass membrane protein</topology>
    </subcellularLocation>
</comment>
<feature type="transmembrane region" description="Helical" evidence="5">
    <location>
        <begin position="23"/>
        <end position="44"/>
    </location>
</feature>
<protein>
    <submittedName>
        <fullName evidence="7">Ammonium transporter Rh type B-like</fullName>
    </submittedName>
</protein>
<name>A0A6I9PPS7_9TELE</name>
<organism evidence="6 7">
    <name type="scientific">Notothenia coriiceps</name>
    <name type="common">black rockcod</name>
    <dbReference type="NCBI Taxonomy" id="8208"/>
    <lineage>
        <taxon>Eukaryota</taxon>
        <taxon>Metazoa</taxon>
        <taxon>Chordata</taxon>
        <taxon>Craniata</taxon>
        <taxon>Vertebrata</taxon>
        <taxon>Euteleostomi</taxon>
        <taxon>Actinopterygii</taxon>
        <taxon>Neopterygii</taxon>
        <taxon>Teleostei</taxon>
        <taxon>Neoteleostei</taxon>
        <taxon>Acanthomorphata</taxon>
        <taxon>Eupercaria</taxon>
        <taxon>Perciformes</taxon>
        <taxon>Notothenioidei</taxon>
        <taxon>Nototheniidae</taxon>
        <taxon>Notothenia</taxon>
    </lineage>
</organism>
<dbReference type="InterPro" id="IPR029020">
    <property type="entry name" value="Ammonium/urea_transptr"/>
</dbReference>
<evidence type="ECO:0000256" key="5">
    <source>
        <dbReference type="SAM" id="Phobius"/>
    </source>
</evidence>
<evidence type="ECO:0000313" key="7">
    <source>
        <dbReference type="RefSeq" id="XP_010792999.1"/>
    </source>
</evidence>
<keyword evidence="2 5" id="KW-0812">Transmembrane</keyword>
<keyword evidence="3 5" id="KW-1133">Transmembrane helix</keyword>
<dbReference type="Gene3D" id="1.10.3430.10">
    <property type="entry name" value="Ammonium transporter AmtB like domains"/>
    <property type="match status" value="1"/>
</dbReference>
<keyword evidence="4 5" id="KW-0472">Membrane</keyword>
<evidence type="ECO:0000256" key="1">
    <source>
        <dbReference type="ARBA" id="ARBA00004141"/>
    </source>
</evidence>
<dbReference type="OrthoDB" id="534912at2759"/>
<dbReference type="Proteomes" id="UP000504611">
    <property type="component" value="Unplaced"/>
</dbReference>
<dbReference type="GO" id="GO:0016020">
    <property type="term" value="C:membrane"/>
    <property type="evidence" value="ECO:0007669"/>
    <property type="project" value="UniProtKB-SubCell"/>
</dbReference>
<reference evidence="7" key="1">
    <citation type="submission" date="2025-08" db="UniProtKB">
        <authorList>
            <consortium name="RefSeq"/>
        </authorList>
    </citation>
    <scope>IDENTIFICATION</scope>
    <source>
        <tissue evidence="7">Muscle</tissue>
    </source>
</reference>